<evidence type="ECO:0000259" key="2">
    <source>
        <dbReference type="Pfam" id="PF01522"/>
    </source>
</evidence>
<evidence type="ECO:0000313" key="4">
    <source>
        <dbReference type="Proteomes" id="UP000642829"/>
    </source>
</evidence>
<organism evidence="3 4">
    <name type="scientific">Cerasicoccus arenae</name>
    <dbReference type="NCBI Taxonomy" id="424488"/>
    <lineage>
        <taxon>Bacteria</taxon>
        <taxon>Pseudomonadati</taxon>
        <taxon>Verrucomicrobiota</taxon>
        <taxon>Opitutia</taxon>
        <taxon>Puniceicoccales</taxon>
        <taxon>Cerasicoccaceae</taxon>
        <taxon>Cerasicoccus</taxon>
    </lineage>
</organism>
<feature type="domain" description="NodB homology" evidence="2">
    <location>
        <begin position="96"/>
        <end position="178"/>
    </location>
</feature>
<dbReference type="RefSeq" id="WP_189515152.1">
    <property type="nucleotide sequence ID" value="NZ_BMXG01000013.1"/>
</dbReference>
<dbReference type="InterPro" id="IPR002509">
    <property type="entry name" value="NODB_dom"/>
</dbReference>
<keyword evidence="4" id="KW-1185">Reference proteome</keyword>
<dbReference type="SUPFAM" id="SSF88713">
    <property type="entry name" value="Glycoside hydrolase/deacetylase"/>
    <property type="match status" value="1"/>
</dbReference>
<sequence>MNKTSVFGLVLCFAVLINAHAADREWSWSWPDFSGPEPMAEVCALKYDKRWVYSLDIDDSPVSTYTISLPVLAEYHYTDAPPGVEGGNRKPFVGNAALFALRMNPSGENYHIYMLSWEQVREMCEAGWGVANHSYSHAAYDLSEDQLRNEIYWNQVLIGWFTPNRRATTYFVYPSGDTAYRPYLAEYGLLAGGIQGGPMTNIYRANLDWTDLKRIYLDEPRWASIGDPYFDFPDPLLDGDVVLDFAHGMEPEPDHPNRIRWAQRLEMIESLYGEGGADDVWSAPINEVVAYDIARRTAEVNVSGNHLTLFVDEDVPSSPITLKITGIPESVELIAPEGGLLYRQGNVVWVTTPSLGGPVGSALPTPNLRCIYNGPVEDIDWSEDIELGGVRIHQFGGEADETITVEIVEPDGDRLEIGSSTGYLPASWILISSVPNSDPWEAKGLRLSGVTSAHKRMEVWAIDPIDAWRKKYFNQVEPSGDAGDYADPDRDSHINFEEYAFCTDPNSGSSLPIVRPIPWSEDKGFGIEIDCRSGLVAPVYLPEYSDDLAEWSVGGTLDGAPFENGDGTLTARFMAPLIDNCFLRVSAK</sequence>
<name>A0A8J3GDW0_9BACT</name>
<dbReference type="GO" id="GO:0005975">
    <property type="term" value="P:carbohydrate metabolic process"/>
    <property type="evidence" value="ECO:0007669"/>
    <property type="project" value="InterPro"/>
</dbReference>
<evidence type="ECO:0000256" key="1">
    <source>
        <dbReference type="SAM" id="SignalP"/>
    </source>
</evidence>
<dbReference type="Gene3D" id="3.20.20.370">
    <property type="entry name" value="Glycoside hydrolase/deacetylase"/>
    <property type="match status" value="1"/>
</dbReference>
<reference evidence="3" key="1">
    <citation type="journal article" date="2014" name="Int. J. Syst. Evol. Microbiol.">
        <title>Complete genome sequence of Corynebacterium casei LMG S-19264T (=DSM 44701T), isolated from a smear-ripened cheese.</title>
        <authorList>
            <consortium name="US DOE Joint Genome Institute (JGI-PGF)"/>
            <person name="Walter F."/>
            <person name="Albersmeier A."/>
            <person name="Kalinowski J."/>
            <person name="Ruckert C."/>
        </authorList>
    </citation>
    <scope>NUCLEOTIDE SEQUENCE</scope>
    <source>
        <strain evidence="3">KCTC 12870</strain>
    </source>
</reference>
<accession>A0A8J3GDW0</accession>
<feature type="chain" id="PRO_5035240553" description="NodB homology domain-containing protein" evidence="1">
    <location>
        <begin position="22"/>
        <end position="588"/>
    </location>
</feature>
<comment type="caution">
    <text evidence="3">The sequence shown here is derived from an EMBL/GenBank/DDBJ whole genome shotgun (WGS) entry which is preliminary data.</text>
</comment>
<dbReference type="CDD" id="cd10918">
    <property type="entry name" value="CE4_NodB_like_5s_6s"/>
    <property type="match status" value="1"/>
</dbReference>
<dbReference type="Proteomes" id="UP000642829">
    <property type="component" value="Unassembled WGS sequence"/>
</dbReference>
<reference evidence="3" key="2">
    <citation type="submission" date="2020-09" db="EMBL/GenBank/DDBJ databases">
        <authorList>
            <person name="Sun Q."/>
            <person name="Kim S."/>
        </authorList>
    </citation>
    <scope>NUCLEOTIDE SEQUENCE</scope>
    <source>
        <strain evidence="3">KCTC 12870</strain>
    </source>
</reference>
<dbReference type="AlphaFoldDB" id="A0A8J3GDW0"/>
<dbReference type="Pfam" id="PF01522">
    <property type="entry name" value="Polysacc_deac_1"/>
    <property type="match status" value="1"/>
</dbReference>
<proteinExistence type="predicted"/>
<gene>
    <name evidence="3" type="ORF">GCM10007047_22430</name>
</gene>
<evidence type="ECO:0000313" key="3">
    <source>
        <dbReference type="EMBL" id="GHC05023.1"/>
    </source>
</evidence>
<protein>
    <recommendedName>
        <fullName evidence="2">NodB homology domain-containing protein</fullName>
    </recommendedName>
</protein>
<feature type="signal peptide" evidence="1">
    <location>
        <begin position="1"/>
        <end position="21"/>
    </location>
</feature>
<dbReference type="GO" id="GO:0016810">
    <property type="term" value="F:hydrolase activity, acting on carbon-nitrogen (but not peptide) bonds"/>
    <property type="evidence" value="ECO:0007669"/>
    <property type="project" value="InterPro"/>
</dbReference>
<dbReference type="EMBL" id="BMXG01000013">
    <property type="protein sequence ID" value="GHC05023.1"/>
    <property type="molecule type" value="Genomic_DNA"/>
</dbReference>
<keyword evidence="1" id="KW-0732">Signal</keyword>
<dbReference type="InterPro" id="IPR011330">
    <property type="entry name" value="Glyco_hydro/deAcase_b/a-brl"/>
</dbReference>